<dbReference type="OrthoDB" id="9801454at2"/>
<evidence type="ECO:0000259" key="1">
    <source>
        <dbReference type="SMART" id="SM00852"/>
    </source>
</evidence>
<dbReference type="AlphaFoldDB" id="A0A2S0PC19"/>
<dbReference type="InterPro" id="IPR001453">
    <property type="entry name" value="MoaB/Mog_dom"/>
</dbReference>
<name>A0A2S0PC19_9NEIS</name>
<evidence type="ECO:0000313" key="2">
    <source>
        <dbReference type="EMBL" id="AVY94882.1"/>
    </source>
</evidence>
<dbReference type="STRING" id="1122240.GCA_000620105_03560"/>
<accession>A0A2S0PC19</accession>
<gene>
    <name evidence="2" type="ORF">DAI18_13165</name>
</gene>
<dbReference type="InterPro" id="IPR036425">
    <property type="entry name" value="MoaB/Mog-like_dom_sf"/>
</dbReference>
<protein>
    <submittedName>
        <fullName evidence="2">Competence/damage-inducible protein A</fullName>
    </submittedName>
</protein>
<dbReference type="PANTHER" id="PTHR13939">
    <property type="entry name" value="NICOTINAMIDE-NUCLEOTIDE AMIDOHYDROLASE PNCC"/>
    <property type="match status" value="1"/>
</dbReference>
<feature type="domain" description="MoaB/Mog" evidence="1">
    <location>
        <begin position="4"/>
        <end position="164"/>
    </location>
</feature>
<dbReference type="SMART" id="SM00852">
    <property type="entry name" value="MoCF_biosynth"/>
    <property type="match status" value="1"/>
</dbReference>
<dbReference type="InterPro" id="IPR050101">
    <property type="entry name" value="CinA"/>
</dbReference>
<organism evidence="2 3">
    <name type="scientific">Microvirgula aerodenitrificans</name>
    <dbReference type="NCBI Taxonomy" id="57480"/>
    <lineage>
        <taxon>Bacteria</taxon>
        <taxon>Pseudomonadati</taxon>
        <taxon>Pseudomonadota</taxon>
        <taxon>Betaproteobacteria</taxon>
        <taxon>Neisseriales</taxon>
        <taxon>Aquaspirillaceae</taxon>
        <taxon>Microvirgula</taxon>
    </lineage>
</organism>
<keyword evidence="3" id="KW-1185">Reference proteome</keyword>
<dbReference type="Gene3D" id="3.40.980.10">
    <property type="entry name" value="MoaB/Mog-like domain"/>
    <property type="match status" value="1"/>
</dbReference>
<dbReference type="EMBL" id="CP028519">
    <property type="protein sequence ID" value="AVY94882.1"/>
    <property type="molecule type" value="Genomic_DNA"/>
</dbReference>
<sequence length="251" mass="27521">MKVGAIIIGDELLSGKRQDKHLQALIRILAARGMRLHWAEYLADSPEAITATLKRTLAGDDLVFSFGGIGATPDDYTRACAAAAAGVELETHADGRAILEARFGEEAYPHRIHMVDFPTGSRLIPNPVNQIPGFSVGNHHFVPGFPSMAWPMIEWVLDTHYRGLFNDEPDVERGFVALQAREGDLIGLMEEMVARYPALRLSCLPSFGTADLPPHIEFGLTGAPALVDIGVGELRRAVEARGYETRDRKPR</sequence>
<proteinExistence type="predicted"/>
<dbReference type="PANTHER" id="PTHR13939:SF0">
    <property type="entry name" value="NMN AMIDOHYDROLASE-LIKE PROTEIN YFAY"/>
    <property type="match status" value="1"/>
</dbReference>
<dbReference type="RefSeq" id="WP_107889651.1">
    <property type="nucleotide sequence ID" value="NZ_CP028519.1"/>
</dbReference>
<reference evidence="2 3" key="1">
    <citation type="submission" date="2018-04" db="EMBL/GenBank/DDBJ databases">
        <title>Denitrifier Microvirgula.</title>
        <authorList>
            <person name="Anderson E."/>
            <person name="Jang J."/>
            <person name="Ishii S."/>
        </authorList>
    </citation>
    <scope>NUCLEOTIDE SEQUENCE [LARGE SCALE GENOMIC DNA]</scope>
    <source>
        <strain evidence="2 3">BE2.4</strain>
    </source>
</reference>
<dbReference type="CDD" id="cd00885">
    <property type="entry name" value="cinA"/>
    <property type="match status" value="1"/>
</dbReference>
<dbReference type="Proteomes" id="UP000244173">
    <property type="component" value="Chromosome"/>
</dbReference>
<dbReference type="Pfam" id="PF00994">
    <property type="entry name" value="MoCF_biosynth"/>
    <property type="match status" value="1"/>
</dbReference>
<evidence type="ECO:0000313" key="3">
    <source>
        <dbReference type="Proteomes" id="UP000244173"/>
    </source>
</evidence>
<dbReference type="SUPFAM" id="SSF53218">
    <property type="entry name" value="Molybdenum cofactor biosynthesis proteins"/>
    <property type="match status" value="1"/>
</dbReference>
<dbReference type="KEGG" id="maer:DAI18_13165"/>